<accession>A0AA96LJF7</accession>
<dbReference type="PROSITE" id="PS00794">
    <property type="entry name" value="HPPK"/>
    <property type="match status" value="1"/>
</dbReference>
<feature type="region of interest" description="Disordered" evidence="9">
    <location>
        <begin position="141"/>
        <end position="162"/>
    </location>
</feature>
<comment type="pathway">
    <text evidence="2">Cofactor biosynthesis; tetrahydrofolate biosynthesis; 2-amino-4-hydroxy-6-hydroxymethyl-7,8-dihydropteridine diphosphate from 7,8-dihydroneopterin triphosphate: step 4/4.</text>
</comment>
<dbReference type="PANTHER" id="PTHR43071:SF1">
    <property type="entry name" value="2-AMINO-4-HYDROXY-6-HYDROXYMETHYLDIHYDROPTERIDINE PYROPHOSPHOKINASE"/>
    <property type="match status" value="1"/>
</dbReference>
<gene>
    <name evidence="11" type="primary">folK</name>
    <name evidence="11" type="ORF">MJA45_01105</name>
</gene>
<dbReference type="AlphaFoldDB" id="A0AA96LJF7"/>
<evidence type="ECO:0000256" key="4">
    <source>
        <dbReference type="ARBA" id="ARBA00022679"/>
    </source>
</evidence>
<dbReference type="SUPFAM" id="SSF55083">
    <property type="entry name" value="6-hydroxymethyl-7,8-dihydropterin pyrophosphokinase, HPPK"/>
    <property type="match status" value="1"/>
</dbReference>
<evidence type="ECO:0000256" key="2">
    <source>
        <dbReference type="ARBA" id="ARBA00005051"/>
    </source>
</evidence>
<evidence type="ECO:0000259" key="10">
    <source>
        <dbReference type="PROSITE" id="PS00794"/>
    </source>
</evidence>
<feature type="compositionally biased region" description="Polar residues" evidence="9">
    <location>
        <begin position="148"/>
        <end position="162"/>
    </location>
</feature>
<evidence type="ECO:0000256" key="1">
    <source>
        <dbReference type="ARBA" id="ARBA00000198"/>
    </source>
</evidence>
<keyword evidence="12" id="KW-1185">Reference proteome</keyword>
<proteinExistence type="predicted"/>
<evidence type="ECO:0000256" key="7">
    <source>
        <dbReference type="ARBA" id="ARBA00022840"/>
    </source>
</evidence>
<protein>
    <recommendedName>
        <fullName evidence="3">2-amino-4-hydroxy-6-hydroxymethyldihydropteridine diphosphokinase</fullName>
        <ecNumber evidence="3">2.7.6.3</ecNumber>
    </recommendedName>
</protein>
<dbReference type="Gene3D" id="3.30.70.560">
    <property type="entry name" value="7,8-Dihydro-6-hydroxymethylpterin-pyrophosphokinase HPPK"/>
    <property type="match status" value="1"/>
</dbReference>
<comment type="catalytic activity">
    <reaction evidence="1">
        <text>6-hydroxymethyl-7,8-dihydropterin + ATP = (7,8-dihydropterin-6-yl)methyl diphosphate + AMP + H(+)</text>
        <dbReference type="Rhea" id="RHEA:11412"/>
        <dbReference type="ChEBI" id="CHEBI:15378"/>
        <dbReference type="ChEBI" id="CHEBI:30616"/>
        <dbReference type="ChEBI" id="CHEBI:44841"/>
        <dbReference type="ChEBI" id="CHEBI:72950"/>
        <dbReference type="ChEBI" id="CHEBI:456215"/>
        <dbReference type="EC" id="2.7.6.3"/>
    </reaction>
</comment>
<name>A0AA96LJF7_9BACL</name>
<dbReference type="GO" id="GO:0016301">
    <property type="term" value="F:kinase activity"/>
    <property type="evidence" value="ECO:0007669"/>
    <property type="project" value="UniProtKB-KW"/>
</dbReference>
<evidence type="ECO:0000256" key="6">
    <source>
        <dbReference type="ARBA" id="ARBA00022777"/>
    </source>
</evidence>
<dbReference type="GO" id="GO:0005524">
    <property type="term" value="F:ATP binding"/>
    <property type="evidence" value="ECO:0007669"/>
    <property type="project" value="UniProtKB-KW"/>
</dbReference>
<organism evidence="11 12">
    <name type="scientific">Paenibacillus aurantius</name>
    <dbReference type="NCBI Taxonomy" id="2918900"/>
    <lineage>
        <taxon>Bacteria</taxon>
        <taxon>Bacillati</taxon>
        <taxon>Bacillota</taxon>
        <taxon>Bacilli</taxon>
        <taxon>Bacillales</taxon>
        <taxon>Paenibacillaceae</taxon>
        <taxon>Paenibacillus</taxon>
    </lineage>
</organism>
<keyword evidence="6" id="KW-0418">Kinase</keyword>
<keyword evidence="4 11" id="KW-0808">Transferase</keyword>
<sequence length="162" mass="18258">MGNREQYLQEGIRLLNRTPDVRITRKSSVYETDPFGFTDQDPFLNMAVEVQTGLSALELLHRMLEIELKLGRKREVRWGPRTLDLDLLSYNRQIWTSPELILPHPGVKERAFVLIPLQEIAPDDAIPGIPSLAQHGLSLQGKEGVRKWTTTSSPNESGLSGS</sequence>
<feature type="domain" description="7,8-dihydro-6-hydroxymethylpterin-pyrophosphokinase" evidence="10">
    <location>
        <begin position="77"/>
        <end position="88"/>
    </location>
</feature>
<dbReference type="EC" id="2.7.6.3" evidence="3"/>
<dbReference type="CDD" id="cd00483">
    <property type="entry name" value="HPPK"/>
    <property type="match status" value="1"/>
</dbReference>
<dbReference type="GO" id="GO:0003848">
    <property type="term" value="F:2-amino-4-hydroxy-6-hydroxymethyldihydropteridine diphosphokinase activity"/>
    <property type="evidence" value="ECO:0007669"/>
    <property type="project" value="UniProtKB-EC"/>
</dbReference>
<keyword evidence="8" id="KW-0289">Folate biosynthesis</keyword>
<dbReference type="InterPro" id="IPR000550">
    <property type="entry name" value="Hppk"/>
</dbReference>
<evidence type="ECO:0000313" key="11">
    <source>
        <dbReference type="EMBL" id="WNQ14133.1"/>
    </source>
</evidence>
<dbReference type="EMBL" id="CP130318">
    <property type="protein sequence ID" value="WNQ14133.1"/>
    <property type="molecule type" value="Genomic_DNA"/>
</dbReference>
<dbReference type="GO" id="GO:0046656">
    <property type="term" value="P:folic acid biosynthetic process"/>
    <property type="evidence" value="ECO:0007669"/>
    <property type="project" value="UniProtKB-KW"/>
</dbReference>
<dbReference type="Proteomes" id="UP001305702">
    <property type="component" value="Chromosome"/>
</dbReference>
<evidence type="ECO:0000256" key="8">
    <source>
        <dbReference type="ARBA" id="ARBA00022909"/>
    </source>
</evidence>
<dbReference type="PANTHER" id="PTHR43071">
    <property type="entry name" value="2-AMINO-4-HYDROXY-6-HYDROXYMETHYLDIHYDROPTERIDINE PYROPHOSPHOKINASE"/>
    <property type="match status" value="1"/>
</dbReference>
<keyword evidence="7" id="KW-0067">ATP-binding</keyword>
<reference evidence="11 12" key="1">
    <citation type="submission" date="2022-02" db="EMBL/GenBank/DDBJ databases">
        <title>Paenibacillus sp. MBLB1776 Whole Genome Shotgun Sequencing.</title>
        <authorList>
            <person name="Hwang C.Y."/>
            <person name="Cho E.-S."/>
            <person name="Seo M.-J."/>
        </authorList>
    </citation>
    <scope>NUCLEOTIDE SEQUENCE [LARGE SCALE GENOMIC DNA]</scope>
    <source>
        <strain evidence="11 12">MBLB1776</strain>
    </source>
</reference>
<keyword evidence="5" id="KW-0547">Nucleotide-binding</keyword>
<evidence type="ECO:0000256" key="9">
    <source>
        <dbReference type="SAM" id="MobiDB-lite"/>
    </source>
</evidence>
<dbReference type="KEGG" id="paun:MJA45_01105"/>
<dbReference type="Pfam" id="PF01288">
    <property type="entry name" value="HPPK"/>
    <property type="match status" value="1"/>
</dbReference>
<evidence type="ECO:0000313" key="12">
    <source>
        <dbReference type="Proteomes" id="UP001305702"/>
    </source>
</evidence>
<evidence type="ECO:0000256" key="3">
    <source>
        <dbReference type="ARBA" id="ARBA00013253"/>
    </source>
</evidence>
<dbReference type="InterPro" id="IPR035907">
    <property type="entry name" value="Hppk_sf"/>
</dbReference>
<evidence type="ECO:0000256" key="5">
    <source>
        <dbReference type="ARBA" id="ARBA00022741"/>
    </source>
</evidence>
<dbReference type="NCBIfam" id="TIGR01498">
    <property type="entry name" value="folK"/>
    <property type="match status" value="1"/>
</dbReference>